<dbReference type="AlphaFoldDB" id="A0A914X3S2"/>
<organism evidence="2 3">
    <name type="scientific">Plectus sambesii</name>
    <dbReference type="NCBI Taxonomy" id="2011161"/>
    <lineage>
        <taxon>Eukaryota</taxon>
        <taxon>Metazoa</taxon>
        <taxon>Ecdysozoa</taxon>
        <taxon>Nematoda</taxon>
        <taxon>Chromadorea</taxon>
        <taxon>Plectida</taxon>
        <taxon>Plectina</taxon>
        <taxon>Plectoidea</taxon>
        <taxon>Plectidae</taxon>
        <taxon>Plectus</taxon>
    </lineage>
</organism>
<name>A0A914X3S2_9BILA</name>
<proteinExistence type="predicted"/>
<reference evidence="3" key="1">
    <citation type="submission" date="2022-11" db="UniProtKB">
        <authorList>
            <consortium name="WormBaseParasite"/>
        </authorList>
    </citation>
    <scope>IDENTIFICATION</scope>
</reference>
<dbReference type="WBParaSite" id="PSAMB.scaffold6358size9641.g28359.t1">
    <property type="protein sequence ID" value="PSAMB.scaffold6358size9641.g28359.t1"/>
    <property type="gene ID" value="PSAMB.scaffold6358size9641.g28359"/>
</dbReference>
<sequence>MNFSFLLIIVMFGTVRASPSRCGNPWRVYEGKDCTEKGCSLSESKGANPACQINPLQFKQVCCWDSPTAVKEGERPSCPTSTIALSNTNLLKCSSKASSCPPSTTCKRAYNSTTESLCCSSFSISHIWTEILDMNKVSPFAPNEFIPWLDFAESRVYNGDSIPLAYKDVIGHDDTFCSSFYGSPFNATNADSFYYHQLLFDAHQNSIASAYMFAVDINGTKLIEATEPDSQCHTTNTDPSVYINNALRSKPSSKKINNRQTIHKAVYMLFRTKEPIGTLEAVNITDPSLTLSNFFTNIFPIMGKPVGAHIFNFALDASKENVTDSGRPKY</sequence>
<dbReference type="Proteomes" id="UP000887566">
    <property type="component" value="Unplaced"/>
</dbReference>
<feature type="signal peptide" evidence="1">
    <location>
        <begin position="1"/>
        <end position="17"/>
    </location>
</feature>
<keyword evidence="2" id="KW-1185">Reference proteome</keyword>
<protein>
    <submittedName>
        <fullName evidence="3">Uncharacterized protein</fullName>
    </submittedName>
</protein>
<evidence type="ECO:0000256" key="1">
    <source>
        <dbReference type="SAM" id="SignalP"/>
    </source>
</evidence>
<accession>A0A914X3S2</accession>
<feature type="chain" id="PRO_5037087902" evidence="1">
    <location>
        <begin position="18"/>
        <end position="330"/>
    </location>
</feature>
<evidence type="ECO:0000313" key="2">
    <source>
        <dbReference type="Proteomes" id="UP000887566"/>
    </source>
</evidence>
<keyword evidence="1" id="KW-0732">Signal</keyword>
<evidence type="ECO:0000313" key="3">
    <source>
        <dbReference type="WBParaSite" id="PSAMB.scaffold6358size9641.g28359.t1"/>
    </source>
</evidence>